<dbReference type="Proteomes" id="UP000218238">
    <property type="component" value="Unassembled WGS sequence"/>
</dbReference>
<organism evidence="1 2">
    <name type="scientific">Brunnivagina elsteri CCALA 953</name>
    <dbReference type="NCBI Taxonomy" id="987040"/>
    <lineage>
        <taxon>Bacteria</taxon>
        <taxon>Bacillati</taxon>
        <taxon>Cyanobacteriota</taxon>
        <taxon>Cyanophyceae</taxon>
        <taxon>Nostocales</taxon>
        <taxon>Calotrichaceae</taxon>
        <taxon>Brunnivagina</taxon>
    </lineage>
</organism>
<accession>A0A2A2TPJ0</accession>
<reference evidence="1 2" key="1">
    <citation type="submission" date="2017-08" db="EMBL/GenBank/DDBJ databases">
        <title>Draft genome sequence of filamentous cyanobacterium Calothrix elsteri CCALA 953.</title>
        <authorList>
            <person name="Gagunashvili A.N."/>
            <person name="Elster J."/>
            <person name="Andresson O.S."/>
        </authorList>
    </citation>
    <scope>NUCLEOTIDE SEQUENCE [LARGE SCALE GENOMIC DNA]</scope>
    <source>
        <strain evidence="1 2">CCALA 953</strain>
    </source>
</reference>
<evidence type="ECO:0000313" key="1">
    <source>
        <dbReference type="EMBL" id="PAX60352.1"/>
    </source>
</evidence>
<keyword evidence="2" id="KW-1185">Reference proteome</keyword>
<protein>
    <submittedName>
        <fullName evidence="1">Uncharacterized protein</fullName>
    </submittedName>
</protein>
<dbReference type="EMBL" id="NTFS01000013">
    <property type="protein sequence ID" value="PAX60352.1"/>
    <property type="molecule type" value="Genomic_DNA"/>
</dbReference>
<dbReference type="RefSeq" id="WP_095720138.1">
    <property type="nucleotide sequence ID" value="NZ_NTFS01000013.1"/>
</dbReference>
<sequence>MTIFAATRIKNQVSPFTECLMQRGYLRIFRRGRNRVSAVRGFPPLRQVRSQSPVGWVKALRNPTHDIKKTEIL</sequence>
<comment type="caution">
    <text evidence="1">The sequence shown here is derived from an EMBL/GenBank/DDBJ whole genome shotgun (WGS) entry which is preliminary data.</text>
</comment>
<gene>
    <name evidence="1" type="ORF">CK510_02250</name>
</gene>
<evidence type="ECO:0000313" key="2">
    <source>
        <dbReference type="Proteomes" id="UP000218238"/>
    </source>
</evidence>
<proteinExistence type="predicted"/>
<dbReference type="AlphaFoldDB" id="A0A2A2TPJ0"/>
<name>A0A2A2TPJ0_9CYAN</name>